<accession>A0AA90PR82</accession>
<dbReference type="CDD" id="cd02213">
    <property type="entry name" value="cupin_PMI_typeII_C"/>
    <property type="match status" value="1"/>
</dbReference>
<evidence type="ECO:0000256" key="1">
    <source>
        <dbReference type="ARBA" id="ARBA00006115"/>
    </source>
</evidence>
<dbReference type="EC" id="2.7.7.13" evidence="2"/>
<dbReference type="InterPro" id="IPR049577">
    <property type="entry name" value="GMPP_N"/>
</dbReference>
<name>A0AA90PR82_9HELI</name>
<dbReference type="FunFam" id="3.90.550.10:FF:000046">
    <property type="entry name" value="Mannose-1-phosphate guanylyltransferase (GDP)"/>
    <property type="match status" value="1"/>
</dbReference>
<comment type="similarity">
    <text evidence="1 8">Belongs to the mannose-6-phosphate isomerase type 2 family.</text>
</comment>
<dbReference type="FunFam" id="2.60.120.10:FF:000032">
    <property type="entry name" value="Mannose-1-phosphate guanylyltransferase/mannose-6-phosphate isomerase"/>
    <property type="match status" value="1"/>
</dbReference>
<keyword evidence="5" id="KW-0547">Nucleotide-binding</keyword>
<evidence type="ECO:0000313" key="14">
    <source>
        <dbReference type="Proteomes" id="UP001177258"/>
    </source>
</evidence>
<comment type="catalytic activity">
    <reaction evidence="7">
        <text>alpha-D-mannose 1-phosphate + GTP + H(+) = GDP-alpha-D-mannose + diphosphate</text>
        <dbReference type="Rhea" id="RHEA:15229"/>
        <dbReference type="ChEBI" id="CHEBI:15378"/>
        <dbReference type="ChEBI" id="CHEBI:33019"/>
        <dbReference type="ChEBI" id="CHEBI:37565"/>
        <dbReference type="ChEBI" id="CHEBI:57527"/>
        <dbReference type="ChEBI" id="CHEBI:58409"/>
        <dbReference type="EC" id="2.7.7.13"/>
    </reaction>
</comment>
<dbReference type="RefSeq" id="WP_305517620.1">
    <property type="nucleotide sequence ID" value="NZ_JAUPEV010000014.1"/>
</dbReference>
<dbReference type="PANTHER" id="PTHR46390">
    <property type="entry name" value="MANNOSE-1-PHOSPHATE GUANYLYLTRANSFERASE"/>
    <property type="match status" value="1"/>
</dbReference>
<dbReference type="PANTHER" id="PTHR46390:SF1">
    <property type="entry name" value="MANNOSE-1-PHOSPHATE GUANYLYLTRANSFERASE"/>
    <property type="match status" value="1"/>
</dbReference>
<dbReference type="GO" id="GO:0005525">
    <property type="term" value="F:GTP binding"/>
    <property type="evidence" value="ECO:0007669"/>
    <property type="project" value="UniProtKB-KW"/>
</dbReference>
<evidence type="ECO:0000313" key="15">
    <source>
        <dbReference type="Proteomes" id="UP001240777"/>
    </source>
</evidence>
<organism evidence="13 14">
    <name type="scientific">Helicobacter cappadocius</name>
    <dbReference type="NCBI Taxonomy" id="3063998"/>
    <lineage>
        <taxon>Bacteria</taxon>
        <taxon>Pseudomonadati</taxon>
        <taxon>Campylobacterota</taxon>
        <taxon>Epsilonproteobacteria</taxon>
        <taxon>Campylobacterales</taxon>
        <taxon>Helicobacteraceae</taxon>
        <taxon>Helicobacter</taxon>
    </lineage>
</organism>
<evidence type="ECO:0000259" key="11">
    <source>
        <dbReference type="Pfam" id="PF22640"/>
    </source>
</evidence>
<dbReference type="Gene3D" id="2.60.120.10">
    <property type="entry name" value="Jelly Rolls"/>
    <property type="match status" value="1"/>
</dbReference>
<evidence type="ECO:0000256" key="8">
    <source>
        <dbReference type="RuleBase" id="RU004190"/>
    </source>
</evidence>
<dbReference type="Proteomes" id="UP001240777">
    <property type="component" value="Unassembled WGS sequence"/>
</dbReference>
<evidence type="ECO:0000313" key="13">
    <source>
        <dbReference type="EMBL" id="MDP2538662.1"/>
    </source>
</evidence>
<dbReference type="GO" id="GO:0009298">
    <property type="term" value="P:GDP-mannose biosynthetic process"/>
    <property type="evidence" value="ECO:0007669"/>
    <property type="project" value="TreeGrafter"/>
</dbReference>
<evidence type="ECO:0000256" key="3">
    <source>
        <dbReference type="ARBA" id="ARBA00022679"/>
    </source>
</evidence>
<reference evidence="12" key="2">
    <citation type="submission" date="2023-07" db="EMBL/GenBank/DDBJ databases">
        <authorList>
            <person name="Aydin F."/>
            <person name="Tarhane S."/>
            <person name="Saticioglu I.B."/>
            <person name="Karakaya E."/>
            <person name="Abay S."/>
            <person name="Guran O."/>
            <person name="Bozkurt E."/>
            <person name="Uzum N."/>
            <person name="Olgun K."/>
            <person name="Jablonski D."/>
        </authorList>
    </citation>
    <scope>NUCLEOTIDE SEQUENCE</scope>
    <source>
        <strain evidence="12">Faydin-H75</strain>
    </source>
</reference>
<dbReference type="Proteomes" id="UP001177258">
    <property type="component" value="Unassembled WGS sequence"/>
</dbReference>
<evidence type="ECO:0000256" key="7">
    <source>
        <dbReference type="ARBA" id="ARBA00047343"/>
    </source>
</evidence>
<dbReference type="GO" id="GO:0004475">
    <property type="term" value="F:mannose-1-phosphate guanylyltransferase (GTP) activity"/>
    <property type="evidence" value="ECO:0007669"/>
    <property type="project" value="UniProtKB-EC"/>
</dbReference>
<proteinExistence type="inferred from homology"/>
<comment type="caution">
    <text evidence="13">The sequence shown here is derived from an EMBL/GenBank/DDBJ whole genome shotgun (WGS) entry which is preliminary data.</text>
</comment>
<feature type="domain" description="Nucleotidyl transferase" evidence="9">
    <location>
        <begin position="5"/>
        <end position="282"/>
    </location>
</feature>
<dbReference type="InterPro" id="IPR029044">
    <property type="entry name" value="Nucleotide-diphossugar_trans"/>
</dbReference>
<evidence type="ECO:0000259" key="10">
    <source>
        <dbReference type="Pfam" id="PF01050"/>
    </source>
</evidence>
<evidence type="ECO:0000256" key="6">
    <source>
        <dbReference type="ARBA" id="ARBA00023134"/>
    </source>
</evidence>
<dbReference type="InterPro" id="IPR005835">
    <property type="entry name" value="NTP_transferase_dom"/>
</dbReference>
<dbReference type="Gene3D" id="3.90.550.10">
    <property type="entry name" value="Spore Coat Polysaccharide Biosynthesis Protein SpsA, Chain A"/>
    <property type="match status" value="1"/>
</dbReference>
<gene>
    <name evidence="12" type="ORF">Q5I04_07680</name>
    <name evidence="13" type="ORF">Q5I06_02545</name>
</gene>
<dbReference type="InterPro" id="IPR011051">
    <property type="entry name" value="RmlC_Cupin_sf"/>
</dbReference>
<dbReference type="Pfam" id="PF00483">
    <property type="entry name" value="NTP_transferase"/>
    <property type="match status" value="1"/>
</dbReference>
<dbReference type="NCBIfam" id="TIGR01479">
    <property type="entry name" value="GMP_PMI"/>
    <property type="match status" value="1"/>
</dbReference>
<dbReference type="EMBL" id="JAUPEV010000014">
    <property type="protein sequence ID" value="MDO7253782.1"/>
    <property type="molecule type" value="Genomic_DNA"/>
</dbReference>
<feature type="domain" description="Mannose-6-phosphate isomerase type II C-terminal" evidence="10">
    <location>
        <begin position="349"/>
        <end position="460"/>
    </location>
</feature>
<evidence type="ECO:0000256" key="4">
    <source>
        <dbReference type="ARBA" id="ARBA00022695"/>
    </source>
</evidence>
<keyword evidence="13" id="KW-0413">Isomerase</keyword>
<dbReference type="GO" id="GO:0016853">
    <property type="term" value="F:isomerase activity"/>
    <property type="evidence" value="ECO:0007669"/>
    <property type="project" value="UniProtKB-KW"/>
</dbReference>
<dbReference type="InterPro" id="IPR001538">
    <property type="entry name" value="Man6P_isomerase-2_C"/>
</dbReference>
<dbReference type="SUPFAM" id="SSF51182">
    <property type="entry name" value="RmlC-like cupins"/>
    <property type="match status" value="1"/>
</dbReference>
<dbReference type="CDD" id="cd02509">
    <property type="entry name" value="GDP-M1P_Guanylyltransferase"/>
    <property type="match status" value="1"/>
</dbReference>
<evidence type="ECO:0000259" key="9">
    <source>
        <dbReference type="Pfam" id="PF00483"/>
    </source>
</evidence>
<protein>
    <recommendedName>
        <fullName evidence="2">mannose-1-phosphate guanylyltransferase</fullName>
        <ecNumber evidence="2">2.7.7.13</ecNumber>
    </recommendedName>
</protein>
<dbReference type="InterPro" id="IPR006375">
    <property type="entry name" value="Man1P_GuaTrfase/Man6P_Isoase"/>
</dbReference>
<sequence length="465" mass="52818">MTIAILCGGSGTRLWPLSRSLLPKQFAPLLESGSFFTQTLLRNAPLIKSHNAHFQIIANEVNYFIAQDQAKQAKVEIQSYILETIGKNTAPALCLSALDTAFKYDKDEIILALPSDHLIKDSKAYQKAIQEAIEYAKNDYLVTFGIKPKSPHTGYGYIECEKNGNVKKFTEKPDQKLAQTYLEEGNHFWNSGMFCFKASVFLDELQRYSKKVYDACIVAYENSDHNEIYTRINSELSEKIPEISIDYALMEKSKKIKCVIGDFSWSDVGSFESLNDEWPKDTQGNASRNDIIAKNSENNFILSDKFVATIGIKDLIIVDTNDSLLLAKKGESQAIKDIVTELKKTRPELTQIHTTAYRPWGSYTVLLESSNYKIKQIIVKPKCRLSLQKHFHRNEHWVVVSGSANVKSGDKEIFLKANESTYIPMGQLHRLENQGKIDLVIIEIQVGEYLGEDDIVRIEDDFRRC</sequence>
<dbReference type="GO" id="GO:0000271">
    <property type="term" value="P:polysaccharide biosynthetic process"/>
    <property type="evidence" value="ECO:0007669"/>
    <property type="project" value="InterPro"/>
</dbReference>
<reference evidence="13 15" key="1">
    <citation type="submission" date="2023-07" db="EMBL/GenBank/DDBJ databases">
        <title>Unpublished Manusciprt.</title>
        <authorList>
            <person name="Aydin F."/>
            <person name="Tarhane S."/>
            <person name="Saticioglu I.B."/>
            <person name="Karakaya E."/>
            <person name="Abay S."/>
            <person name="Guran O."/>
            <person name="Bozkurt E."/>
            <person name="Uzum N."/>
            <person name="Olgun K."/>
            <person name="Jablonski D."/>
        </authorList>
    </citation>
    <scope>NUCLEOTIDE SEQUENCE</scope>
    <source>
        <strain evidence="15">faydin-H75</strain>
        <strain evidence="13">Faydin-H76</strain>
    </source>
</reference>
<dbReference type="InterPro" id="IPR051161">
    <property type="entry name" value="Mannose-6P_isomerase_type2"/>
</dbReference>
<dbReference type="SUPFAM" id="SSF53448">
    <property type="entry name" value="Nucleotide-diphospho-sugar transferases"/>
    <property type="match status" value="1"/>
</dbReference>
<dbReference type="EMBL" id="JAUYZK010000003">
    <property type="protein sequence ID" value="MDP2538662.1"/>
    <property type="molecule type" value="Genomic_DNA"/>
</dbReference>
<keyword evidence="6" id="KW-0342">GTP-binding</keyword>
<reference evidence="12 14" key="3">
    <citation type="journal article" date="2024" name="Syst. Appl. Microbiol.">
        <title>Helicobacter cappadocius sp. nov., from lizards: The first psychrotrophic Helicobacter species.</title>
        <authorList>
            <person name="Aydin F."/>
            <person name="Tarhane S."/>
            <person name="Karakaya E."/>
            <person name="Abay S."/>
            <person name="Kayman T."/>
            <person name="Guran O."/>
            <person name="Bozkurt E."/>
            <person name="Uzum N."/>
            <person name="Avci A."/>
            <person name="Olgun K."/>
            <person name="Jablonski D."/>
            <person name="Guran C."/>
            <person name="Burcin Saticioglu I."/>
        </authorList>
    </citation>
    <scope>NUCLEOTIDE SEQUENCE [LARGE SCALE GENOMIC DNA]</scope>
    <source>
        <strain evidence="12">Faydin-H75</strain>
        <strain evidence="14">faydin-H76</strain>
    </source>
</reference>
<dbReference type="InterPro" id="IPR054566">
    <property type="entry name" value="ManC/GMP-like_b-helix"/>
</dbReference>
<keyword evidence="3 13" id="KW-0808">Transferase</keyword>
<keyword evidence="15" id="KW-1185">Reference proteome</keyword>
<evidence type="ECO:0000256" key="5">
    <source>
        <dbReference type="ARBA" id="ARBA00022741"/>
    </source>
</evidence>
<feature type="domain" description="MannoseP isomerase/GMP-like beta-helix" evidence="11">
    <location>
        <begin position="295"/>
        <end position="342"/>
    </location>
</feature>
<dbReference type="AlphaFoldDB" id="A0AA90PR82"/>
<dbReference type="InterPro" id="IPR014710">
    <property type="entry name" value="RmlC-like_jellyroll"/>
</dbReference>
<keyword evidence="4 13" id="KW-0548">Nucleotidyltransferase</keyword>
<evidence type="ECO:0000313" key="12">
    <source>
        <dbReference type="EMBL" id="MDO7253782.1"/>
    </source>
</evidence>
<evidence type="ECO:0000256" key="2">
    <source>
        <dbReference type="ARBA" id="ARBA00012387"/>
    </source>
</evidence>
<dbReference type="Pfam" id="PF22640">
    <property type="entry name" value="ManC_GMP_beta-helix"/>
    <property type="match status" value="1"/>
</dbReference>
<dbReference type="Pfam" id="PF01050">
    <property type="entry name" value="MannoseP_isomer"/>
    <property type="match status" value="1"/>
</dbReference>